<accession>A3QFA2</accession>
<dbReference type="Pfam" id="PF14056">
    <property type="entry name" value="DUF4250"/>
    <property type="match status" value="1"/>
</dbReference>
<dbReference type="eggNOG" id="ENOG5031H0W">
    <property type="taxonomic scope" value="Bacteria"/>
</dbReference>
<keyword evidence="2" id="KW-1185">Reference proteome</keyword>
<name>A3QFA2_SHELP</name>
<dbReference type="Proteomes" id="UP000001558">
    <property type="component" value="Chromosome"/>
</dbReference>
<dbReference type="AlphaFoldDB" id="A3QFA2"/>
<dbReference type="HOGENOM" id="CLU_182788_2_0_6"/>
<dbReference type="InterPro" id="IPR025346">
    <property type="entry name" value="DUF4250"/>
</dbReference>
<reference evidence="1 2" key="1">
    <citation type="submission" date="2007-03" db="EMBL/GenBank/DDBJ databases">
        <title>Complete sequence of Shewanella loihica PV-4.</title>
        <authorList>
            <consortium name="US DOE Joint Genome Institute"/>
            <person name="Copeland A."/>
            <person name="Lucas S."/>
            <person name="Lapidus A."/>
            <person name="Barry K."/>
            <person name="Detter J.C."/>
            <person name="Glavina del Rio T."/>
            <person name="Hammon N."/>
            <person name="Israni S."/>
            <person name="Dalin E."/>
            <person name="Tice H."/>
            <person name="Pitluck S."/>
            <person name="Chain P."/>
            <person name="Malfatti S."/>
            <person name="Shin M."/>
            <person name="Vergez L."/>
            <person name="Schmutz J."/>
            <person name="Larimer F."/>
            <person name="Land M."/>
            <person name="Hauser L."/>
            <person name="Kyrpides N."/>
            <person name="Mikhailova N."/>
            <person name="Romine M.F."/>
            <person name="Serres G."/>
            <person name="Fredrickson J."/>
            <person name="Tiedje J."/>
            <person name="Richardson P."/>
        </authorList>
    </citation>
    <scope>NUCLEOTIDE SEQUENCE [LARGE SCALE GENOMIC DNA]</scope>
    <source>
        <strain evidence="2">ATCC BAA-1088 / PV-4</strain>
    </source>
</reference>
<sequence>MHTQMQEDEMDYHLTQLSGDILVGIVNEQLRLNCHDRQDLFYQLDIPSAQLEQKLAASGFEYDPISNQYKACK</sequence>
<dbReference type="KEGG" id="slo:Shew_2284"/>
<protein>
    <recommendedName>
        <fullName evidence="3">DUF4250 domain-containing protein</fullName>
    </recommendedName>
</protein>
<dbReference type="EMBL" id="CP000606">
    <property type="protein sequence ID" value="ABO24150.1"/>
    <property type="molecule type" value="Genomic_DNA"/>
</dbReference>
<proteinExistence type="predicted"/>
<evidence type="ECO:0008006" key="3">
    <source>
        <dbReference type="Google" id="ProtNLM"/>
    </source>
</evidence>
<gene>
    <name evidence="1" type="ordered locus">Shew_2284</name>
</gene>
<organism evidence="1 2">
    <name type="scientific">Shewanella loihica (strain ATCC BAA-1088 / PV-4)</name>
    <dbReference type="NCBI Taxonomy" id="323850"/>
    <lineage>
        <taxon>Bacteria</taxon>
        <taxon>Pseudomonadati</taxon>
        <taxon>Pseudomonadota</taxon>
        <taxon>Gammaproteobacteria</taxon>
        <taxon>Alteromonadales</taxon>
        <taxon>Shewanellaceae</taxon>
        <taxon>Shewanella</taxon>
    </lineage>
</organism>
<evidence type="ECO:0000313" key="1">
    <source>
        <dbReference type="EMBL" id="ABO24150.1"/>
    </source>
</evidence>
<evidence type="ECO:0000313" key="2">
    <source>
        <dbReference type="Proteomes" id="UP000001558"/>
    </source>
</evidence>